<dbReference type="Gene3D" id="1.20.1690.10">
    <property type="entry name" value="V-type ATP synthase subunit C domain"/>
    <property type="match status" value="2"/>
</dbReference>
<evidence type="ECO:0000256" key="6">
    <source>
        <dbReference type="HAMAP-Rule" id="MF_00314"/>
    </source>
</evidence>
<keyword evidence="6" id="KW-0472">Membrane</keyword>
<comment type="function">
    <text evidence="6">Component of the A-type ATP synthase that produces ATP from ADP in the presence of a proton gradient across the membrane.</text>
</comment>
<sequence length="352" mass="40509">MSVVTGGTAPYVYVCTRMRVRKSKLLPREEYLRMLNMSLPQITRHIEEMEYKREIDELAASFDGIDLVEEALSWNLAKEFQKILEITPGILKQFTKSYLRRWDIQNVLTIIRGKNQGMKAGKIKEVVVPAGSLDVQFLDRMISEESSERAIEMLKGLPLYAVIERELPAAIEKGSFGRLENELYRQFYADLINEASGGLKGGDQFLKSIQLDIDTRNIKTIFRLRGHVSSQEEMEGLFIPGASFSEEELRRLSQMESIDELIDALKKKVRSSTLVEVLEGLREEKPIHEVENALIRAQLEYMDRLSKRNPFSIHPILVYLEKKKYEVTNLRALARGKQANLPAERIENYLVI</sequence>
<dbReference type="InterPro" id="IPR014272">
    <property type="entry name" value="ATPase_V0-cplx_csu"/>
</dbReference>
<keyword evidence="8" id="KW-1185">Reference proteome</keyword>
<dbReference type="InterPro" id="IPR035067">
    <property type="entry name" value="V-type_ATPase_csu/dsu"/>
</dbReference>
<evidence type="ECO:0000256" key="2">
    <source>
        <dbReference type="ARBA" id="ARBA00022448"/>
    </source>
</evidence>
<keyword evidence="4 6" id="KW-0406">Ion transport</keyword>
<evidence type="ECO:0000313" key="7">
    <source>
        <dbReference type="EMBL" id="MBR1369548.1"/>
    </source>
</evidence>
<dbReference type="Proteomes" id="UP000730161">
    <property type="component" value="Unassembled WGS sequence"/>
</dbReference>
<comment type="subcellular location">
    <subcellularLocation>
        <location evidence="6">Cell membrane</location>
        <topology evidence="6">Peripheral membrane protein</topology>
    </subcellularLocation>
</comment>
<dbReference type="NCBIfam" id="TIGR02923">
    <property type="entry name" value="AhaC"/>
    <property type="match status" value="1"/>
</dbReference>
<dbReference type="NCBIfam" id="NF002268">
    <property type="entry name" value="PRK01198.1-4"/>
    <property type="match status" value="1"/>
</dbReference>
<evidence type="ECO:0000256" key="3">
    <source>
        <dbReference type="ARBA" id="ARBA00022781"/>
    </source>
</evidence>
<proteinExistence type="inferred from homology"/>
<dbReference type="GO" id="GO:0005524">
    <property type="term" value="F:ATP binding"/>
    <property type="evidence" value="ECO:0007669"/>
    <property type="project" value="UniProtKB-UniRule"/>
</dbReference>
<evidence type="ECO:0000256" key="1">
    <source>
        <dbReference type="ARBA" id="ARBA00006709"/>
    </source>
</evidence>
<dbReference type="GO" id="GO:0042777">
    <property type="term" value="P:proton motive force-driven plasma membrane ATP synthesis"/>
    <property type="evidence" value="ECO:0007669"/>
    <property type="project" value="UniProtKB-UniRule"/>
</dbReference>
<dbReference type="InterPro" id="IPR002843">
    <property type="entry name" value="ATPase_V0-cplx_csu/dsu"/>
</dbReference>
<dbReference type="GO" id="GO:0046961">
    <property type="term" value="F:proton-transporting ATPase activity, rotational mechanism"/>
    <property type="evidence" value="ECO:0007669"/>
    <property type="project" value="InterPro"/>
</dbReference>
<dbReference type="SUPFAM" id="SSF103486">
    <property type="entry name" value="V-type ATP synthase subunit C"/>
    <property type="match status" value="1"/>
</dbReference>
<keyword evidence="5 6" id="KW-0066">ATP synthesis</keyword>
<dbReference type="AlphaFoldDB" id="A0A8J7W8Q5"/>
<keyword evidence="3 6" id="KW-0375">Hydrogen ion transport</keyword>
<evidence type="ECO:0000256" key="4">
    <source>
        <dbReference type="ARBA" id="ARBA00023065"/>
    </source>
</evidence>
<dbReference type="PANTHER" id="PTHR38682:SF1">
    <property type="entry name" value="V-TYPE ATP SYNTHASE SUBUNIT C"/>
    <property type="match status" value="1"/>
</dbReference>
<protein>
    <recommendedName>
        <fullName evidence="6">A-type ATP synthase subunit C</fullName>
    </recommendedName>
</protein>
<dbReference type="Pfam" id="PF01992">
    <property type="entry name" value="vATP-synt_AC39"/>
    <property type="match status" value="1"/>
</dbReference>
<dbReference type="GO" id="GO:0005886">
    <property type="term" value="C:plasma membrane"/>
    <property type="evidence" value="ECO:0007669"/>
    <property type="project" value="UniProtKB-SubCell"/>
</dbReference>
<comment type="subunit">
    <text evidence="6">Has multiple subunits with at least A(3), B(3), C, D, E, F, H, I and proteolipid K(x).</text>
</comment>
<dbReference type="PANTHER" id="PTHR38682">
    <property type="entry name" value="V-TYPE ATP SYNTHASE SUBUNIT C"/>
    <property type="match status" value="1"/>
</dbReference>
<name>A0A8J7W8Q5_9EURY</name>
<gene>
    <name evidence="6" type="primary">atpC</name>
    <name evidence="7" type="ORF">RJ53_08635</name>
</gene>
<dbReference type="GO" id="GO:0046933">
    <property type="term" value="F:proton-transporting ATP synthase activity, rotational mechanism"/>
    <property type="evidence" value="ECO:0007669"/>
    <property type="project" value="UniProtKB-UniRule"/>
</dbReference>
<dbReference type="EMBL" id="JWHL01000014">
    <property type="protein sequence ID" value="MBR1369548.1"/>
    <property type="molecule type" value="Genomic_DNA"/>
</dbReference>
<dbReference type="RefSeq" id="WP_211531261.1">
    <property type="nucleotide sequence ID" value="NZ_JWHL01000014.1"/>
</dbReference>
<comment type="similarity">
    <text evidence="1 6">Belongs to the V-ATPase V0D/AC39 subunit family.</text>
</comment>
<dbReference type="GO" id="GO:0033179">
    <property type="term" value="C:proton-transporting V-type ATPase, V0 domain"/>
    <property type="evidence" value="ECO:0007669"/>
    <property type="project" value="InterPro"/>
</dbReference>
<reference evidence="7" key="1">
    <citation type="submission" date="2014-12" db="EMBL/GenBank/DDBJ databases">
        <authorList>
            <person name="Huang H.-H."/>
            <person name="Chen S.-C."/>
            <person name="Lai M.-C."/>
        </authorList>
    </citation>
    <scope>NUCLEOTIDE SEQUENCE</scope>
    <source>
        <strain evidence="7">K1F9705b</strain>
    </source>
</reference>
<accession>A0A8J7W8Q5</accession>
<dbReference type="InterPro" id="IPR036079">
    <property type="entry name" value="ATPase_csu/dsu_sf"/>
</dbReference>
<evidence type="ECO:0000313" key="8">
    <source>
        <dbReference type="Proteomes" id="UP000730161"/>
    </source>
</evidence>
<organism evidence="7 8">
    <name type="scientific">Methanocalculus chunghsingensis</name>
    <dbReference type="NCBI Taxonomy" id="156457"/>
    <lineage>
        <taxon>Archaea</taxon>
        <taxon>Methanobacteriati</taxon>
        <taxon>Methanobacteriota</taxon>
        <taxon>Stenosarchaea group</taxon>
        <taxon>Methanomicrobia</taxon>
        <taxon>Methanomicrobiales</taxon>
        <taxon>Methanocalculaceae</taxon>
        <taxon>Methanocalculus</taxon>
    </lineage>
</organism>
<dbReference type="HAMAP" id="MF_00314">
    <property type="entry name" value="ATP_synth_C_arch"/>
    <property type="match status" value="1"/>
</dbReference>
<dbReference type="Gene3D" id="1.10.132.50">
    <property type="entry name" value="ATP synthase (C/AC39) subunit, domain 3"/>
    <property type="match status" value="1"/>
</dbReference>
<keyword evidence="6" id="KW-1003">Cell membrane</keyword>
<keyword evidence="2 6" id="KW-0813">Transport</keyword>
<evidence type="ECO:0000256" key="5">
    <source>
        <dbReference type="ARBA" id="ARBA00023310"/>
    </source>
</evidence>
<dbReference type="InterPro" id="IPR044911">
    <property type="entry name" value="V-type_ATPase_csu/dsu_dom_3"/>
</dbReference>
<dbReference type="OrthoDB" id="4272at2157"/>
<dbReference type="InterPro" id="IPR050873">
    <property type="entry name" value="V-ATPase_V0D/AC39_subunit"/>
</dbReference>
<comment type="caution">
    <text evidence="7">The sequence shown here is derived from an EMBL/GenBank/DDBJ whole genome shotgun (WGS) entry which is preliminary data.</text>
</comment>